<feature type="compositionally biased region" description="Basic and acidic residues" evidence="3">
    <location>
        <begin position="112"/>
        <end position="130"/>
    </location>
</feature>
<gene>
    <name evidence="4" type="ORF">TPC1_15658</name>
</gene>
<feature type="compositionally biased region" description="Low complexity" evidence="3">
    <location>
        <begin position="90"/>
        <end position="111"/>
    </location>
</feature>
<dbReference type="GO" id="GO:0003924">
    <property type="term" value="F:GTPase activity"/>
    <property type="evidence" value="ECO:0007669"/>
    <property type="project" value="InterPro"/>
</dbReference>
<dbReference type="PROSITE" id="PS51419">
    <property type="entry name" value="RAB"/>
    <property type="match status" value="1"/>
</dbReference>
<feature type="compositionally biased region" description="Basic and acidic residues" evidence="3">
    <location>
        <begin position="67"/>
        <end position="89"/>
    </location>
</feature>
<protein>
    <submittedName>
        <fullName evidence="4">Rab-like protein</fullName>
    </submittedName>
</protein>
<evidence type="ECO:0000256" key="1">
    <source>
        <dbReference type="ARBA" id="ARBA00022741"/>
    </source>
</evidence>
<dbReference type="PANTHER" id="PTHR47977">
    <property type="entry name" value="RAS-RELATED PROTEIN RAB"/>
    <property type="match status" value="1"/>
</dbReference>
<dbReference type="InterPro" id="IPR001806">
    <property type="entry name" value="Small_GTPase"/>
</dbReference>
<accession>A0A146KAA5</accession>
<feature type="compositionally biased region" description="Low complexity" evidence="3">
    <location>
        <begin position="56"/>
        <end position="65"/>
    </location>
</feature>
<organism evidence="4">
    <name type="scientific">Trepomonas sp. PC1</name>
    <dbReference type="NCBI Taxonomy" id="1076344"/>
    <lineage>
        <taxon>Eukaryota</taxon>
        <taxon>Metamonada</taxon>
        <taxon>Diplomonadida</taxon>
        <taxon>Hexamitidae</taxon>
        <taxon>Hexamitinae</taxon>
        <taxon>Trepomonas</taxon>
    </lineage>
</organism>
<dbReference type="CDD" id="cd00154">
    <property type="entry name" value="Rab"/>
    <property type="match status" value="1"/>
</dbReference>
<keyword evidence="2" id="KW-0342">GTP-binding</keyword>
<name>A0A146KAA5_9EUKA</name>
<sequence length="390" mass="45332">STTMLQMPPKKYQKQKQRAKQQVQKQNNSQNQEENIQEKGEEQLEKEQIEQEQIDQTEQQQQQDTVKPTEKVQELDVVKDETNEEKQDVEVVIDTQQEQQQPVQNENNINEIQKEEHEQQQEQEMKEAVEPQKIMSEQQVLKEAQMQEPQEDVKQEEVKTEQVKDVQKPEEKQAEQPISEKEEAEPKFEPVAFAAPEQSLREVPYQMCFMGAAQSGKSSIIRRLTNQPMENVVSTIGTQLHNIKFKTENEKNEAINCQLQLIDTAGMEKFAKVVTQSIRNCQYCALVFDLNDAKSFEDVKKWHKVVKETQPDCKYILVGNKCDLERKIDLQQINDAAESFAALQYIECSAKICYSIKNIIDCINWSVYEQKKEGKINQEENKQVAKKGCC</sequence>
<evidence type="ECO:0000256" key="2">
    <source>
        <dbReference type="ARBA" id="ARBA00023134"/>
    </source>
</evidence>
<dbReference type="SMART" id="SM00173">
    <property type="entry name" value="RAS"/>
    <property type="match status" value="1"/>
</dbReference>
<dbReference type="NCBIfam" id="TIGR00231">
    <property type="entry name" value="small_GTP"/>
    <property type="match status" value="1"/>
</dbReference>
<feature type="region of interest" description="Disordered" evidence="3">
    <location>
        <begin position="1"/>
        <end position="186"/>
    </location>
</feature>
<feature type="compositionally biased region" description="Low complexity" evidence="3">
    <location>
        <begin position="20"/>
        <end position="34"/>
    </location>
</feature>
<reference evidence="4" key="1">
    <citation type="submission" date="2015-07" db="EMBL/GenBank/DDBJ databases">
        <title>Adaptation to a free-living lifestyle via gene acquisitions in the diplomonad Trepomonas sp. PC1.</title>
        <authorList>
            <person name="Xu F."/>
            <person name="Jerlstrom-Hultqvist J."/>
            <person name="Kolisko M."/>
            <person name="Simpson A.G.B."/>
            <person name="Roger A.J."/>
            <person name="Svard S.G."/>
            <person name="Andersson J.O."/>
        </authorList>
    </citation>
    <scope>NUCLEOTIDE SEQUENCE</scope>
    <source>
        <strain evidence="4">PC1</strain>
    </source>
</reference>
<dbReference type="PRINTS" id="PR00449">
    <property type="entry name" value="RASTRNSFRMNG"/>
</dbReference>
<dbReference type="SMART" id="SM00175">
    <property type="entry name" value="RAB"/>
    <property type="match status" value="1"/>
</dbReference>
<evidence type="ECO:0000256" key="3">
    <source>
        <dbReference type="SAM" id="MobiDB-lite"/>
    </source>
</evidence>
<feature type="compositionally biased region" description="Basic and acidic residues" evidence="3">
    <location>
        <begin position="151"/>
        <end position="186"/>
    </location>
</feature>
<dbReference type="EMBL" id="GDID01004195">
    <property type="protein sequence ID" value="JAP92411.1"/>
    <property type="molecule type" value="Transcribed_RNA"/>
</dbReference>
<keyword evidence="1" id="KW-0547">Nucleotide-binding</keyword>
<dbReference type="SMART" id="SM00174">
    <property type="entry name" value="RHO"/>
    <property type="match status" value="1"/>
</dbReference>
<feature type="non-terminal residue" evidence="4">
    <location>
        <position position="1"/>
    </location>
</feature>
<dbReference type="InterPro" id="IPR005225">
    <property type="entry name" value="Small_GTP-bd"/>
</dbReference>
<dbReference type="SUPFAM" id="SSF52540">
    <property type="entry name" value="P-loop containing nucleoside triphosphate hydrolases"/>
    <property type="match status" value="1"/>
</dbReference>
<dbReference type="Gene3D" id="3.40.50.300">
    <property type="entry name" value="P-loop containing nucleotide triphosphate hydrolases"/>
    <property type="match status" value="1"/>
</dbReference>
<dbReference type="InterPro" id="IPR027417">
    <property type="entry name" value="P-loop_NTPase"/>
</dbReference>
<proteinExistence type="predicted"/>
<evidence type="ECO:0000313" key="4">
    <source>
        <dbReference type="EMBL" id="JAP92411.1"/>
    </source>
</evidence>
<dbReference type="Pfam" id="PF00071">
    <property type="entry name" value="Ras"/>
    <property type="match status" value="1"/>
</dbReference>
<dbReference type="GO" id="GO:0005525">
    <property type="term" value="F:GTP binding"/>
    <property type="evidence" value="ECO:0007669"/>
    <property type="project" value="UniProtKB-KW"/>
</dbReference>
<feature type="compositionally biased region" description="Basic and acidic residues" evidence="3">
    <location>
        <begin position="36"/>
        <end position="49"/>
    </location>
</feature>
<dbReference type="AlphaFoldDB" id="A0A146KAA5"/>
<dbReference type="InterPro" id="IPR050227">
    <property type="entry name" value="Rab"/>
</dbReference>
<dbReference type="PROSITE" id="PS51421">
    <property type="entry name" value="RAS"/>
    <property type="match status" value="1"/>
</dbReference>